<dbReference type="Proteomes" id="UP001060919">
    <property type="component" value="Chromosome"/>
</dbReference>
<proteinExistence type="predicted"/>
<reference evidence="2" key="1">
    <citation type="submission" date="2022-09" db="EMBL/GenBank/DDBJ databases">
        <title>Aureispira anguillicida sp. nov., isolated from Leptocephalus of Japanese eel Anguilla japonica.</title>
        <authorList>
            <person name="Yuasa K."/>
            <person name="Mekata T."/>
            <person name="Ikunari K."/>
        </authorList>
    </citation>
    <scope>NUCLEOTIDE SEQUENCE</scope>
    <source>
        <strain evidence="2">EL160426</strain>
    </source>
</reference>
<dbReference type="KEGG" id="aup:AsAng_0032730"/>
<dbReference type="RefSeq" id="WP_264787913.1">
    <property type="nucleotide sequence ID" value="NZ_AP026867.1"/>
</dbReference>
<dbReference type="InterPro" id="IPR037053">
    <property type="entry name" value="Phage_tail_collar_dom_sf"/>
</dbReference>
<dbReference type="Pfam" id="PF07484">
    <property type="entry name" value="Collar"/>
    <property type="match status" value="1"/>
</dbReference>
<evidence type="ECO:0000313" key="2">
    <source>
        <dbReference type="EMBL" id="BDS12550.1"/>
    </source>
</evidence>
<dbReference type="AlphaFoldDB" id="A0A916DUI0"/>
<protein>
    <submittedName>
        <fullName evidence="2">Tail fiber protein</fullName>
    </submittedName>
</protein>
<dbReference type="InterPro" id="IPR011083">
    <property type="entry name" value="Phage_tail_collar_dom"/>
</dbReference>
<feature type="domain" description="Phage tail collar" evidence="1">
    <location>
        <begin position="6"/>
        <end position="61"/>
    </location>
</feature>
<accession>A0A916DUI0</accession>
<dbReference type="EMBL" id="AP026867">
    <property type="protein sequence ID" value="BDS12550.1"/>
    <property type="molecule type" value="Genomic_DNA"/>
</dbReference>
<sequence>MNPFLGEIVMFGGNFAPRGWAFCDGQLLPISSNSALFSILGTIYGGDGRTTFALPDLRGRVAMHPGNGPGLTPRRLGERGGQETVTLTVNQIPAHHHNIIAVGLEGNSNDPTSRLLANTGAFDSEYSNSTSGHVLMNSGMVQNTGGGQSHTNIQPFTCVNYIIALQGVFPSRS</sequence>
<evidence type="ECO:0000259" key="1">
    <source>
        <dbReference type="Pfam" id="PF07484"/>
    </source>
</evidence>
<name>A0A916DUI0_9BACT</name>
<dbReference type="SUPFAM" id="SSF88874">
    <property type="entry name" value="Receptor-binding domain of short tail fibre protein gp12"/>
    <property type="match status" value="1"/>
</dbReference>
<gene>
    <name evidence="2" type="ORF">AsAng_0032730</name>
</gene>
<evidence type="ECO:0000313" key="3">
    <source>
        <dbReference type="Proteomes" id="UP001060919"/>
    </source>
</evidence>
<keyword evidence="3" id="KW-1185">Reference proteome</keyword>
<organism evidence="2 3">
    <name type="scientific">Aureispira anguillae</name>
    <dbReference type="NCBI Taxonomy" id="2864201"/>
    <lineage>
        <taxon>Bacteria</taxon>
        <taxon>Pseudomonadati</taxon>
        <taxon>Bacteroidota</taxon>
        <taxon>Saprospiria</taxon>
        <taxon>Saprospirales</taxon>
        <taxon>Saprospiraceae</taxon>
        <taxon>Aureispira</taxon>
    </lineage>
</organism>
<dbReference type="Gene3D" id="3.90.1340.10">
    <property type="entry name" value="Phage tail collar domain"/>
    <property type="match status" value="1"/>
</dbReference>